<proteinExistence type="predicted"/>
<dbReference type="AlphaFoldDB" id="A0A3M2VUS1"/>
<sequence>MSGFTAEPFTVVHGNARQPVGACVPDCQQVHIMLRIRGTVGQWPVDLTLELDEGDWAHLGAQLKAVAPDLAAPTAAESKPVNPDDRLWLVAREMLQKAGQMSGPDLLGQLEGLAGSTAAGKHLLVRLRHCANVKVESGGDAPLYSWIETA</sequence>
<organism evidence="1 2">
    <name type="scientific">Pseudomonas syringae pv. ribicola</name>
    <dbReference type="NCBI Taxonomy" id="55398"/>
    <lineage>
        <taxon>Bacteria</taxon>
        <taxon>Pseudomonadati</taxon>
        <taxon>Pseudomonadota</taxon>
        <taxon>Gammaproteobacteria</taxon>
        <taxon>Pseudomonadales</taxon>
        <taxon>Pseudomonadaceae</taxon>
        <taxon>Pseudomonas</taxon>
    </lineage>
</organism>
<protein>
    <submittedName>
        <fullName evidence="1">Uncharacterized protein</fullName>
    </submittedName>
</protein>
<name>A0A3M2VUS1_PSESI</name>
<evidence type="ECO:0000313" key="2">
    <source>
        <dbReference type="Proteomes" id="UP000280292"/>
    </source>
</evidence>
<comment type="caution">
    <text evidence="1">The sequence shown here is derived from an EMBL/GenBank/DDBJ whole genome shotgun (WGS) entry which is preliminary data.</text>
</comment>
<gene>
    <name evidence="1" type="ORF">ALQ95_100417</name>
</gene>
<reference evidence="1 2" key="1">
    <citation type="submission" date="2018-08" db="EMBL/GenBank/DDBJ databases">
        <title>Recombination of ecologically and evolutionarily significant loci maintains genetic cohesion in the Pseudomonas syringae species complex.</title>
        <authorList>
            <person name="Dillon M."/>
            <person name="Thakur S."/>
            <person name="Almeida R.N.D."/>
            <person name="Weir B.S."/>
            <person name="Guttman D.S."/>
        </authorList>
    </citation>
    <scope>NUCLEOTIDE SEQUENCE [LARGE SCALE GENOMIC DNA]</scope>
    <source>
        <strain evidence="1 2">ICMP 3883</strain>
    </source>
</reference>
<evidence type="ECO:0000313" key="1">
    <source>
        <dbReference type="EMBL" id="RML43002.1"/>
    </source>
</evidence>
<accession>A0A3M2VUS1</accession>
<dbReference type="Proteomes" id="UP000280292">
    <property type="component" value="Unassembled WGS sequence"/>
</dbReference>
<dbReference type="EMBL" id="RBNR01000197">
    <property type="protein sequence ID" value="RML43002.1"/>
    <property type="molecule type" value="Genomic_DNA"/>
</dbReference>